<name>A0A067QLI5_9AGAM</name>
<dbReference type="AlphaFoldDB" id="A0A067QLI5"/>
<feature type="compositionally biased region" description="Basic residues" evidence="1">
    <location>
        <begin position="266"/>
        <end position="277"/>
    </location>
</feature>
<dbReference type="OrthoDB" id="5352132at2759"/>
<keyword evidence="3" id="KW-1185">Reference proteome</keyword>
<dbReference type="GO" id="GO:0005737">
    <property type="term" value="C:cytoplasm"/>
    <property type="evidence" value="ECO:0007669"/>
    <property type="project" value="TreeGrafter"/>
</dbReference>
<evidence type="ECO:0000313" key="3">
    <source>
        <dbReference type="Proteomes" id="UP000027265"/>
    </source>
</evidence>
<feature type="compositionally biased region" description="Polar residues" evidence="1">
    <location>
        <begin position="294"/>
        <end position="316"/>
    </location>
</feature>
<dbReference type="STRING" id="933084.A0A067QLI5"/>
<dbReference type="InParanoid" id="A0A067QLI5"/>
<gene>
    <name evidence="2" type="ORF">JAAARDRAFT_120581</name>
</gene>
<dbReference type="Proteomes" id="UP000027265">
    <property type="component" value="Unassembled WGS sequence"/>
</dbReference>
<feature type="region of interest" description="Disordered" evidence="1">
    <location>
        <begin position="1"/>
        <end position="116"/>
    </location>
</feature>
<accession>A0A067QLI5</accession>
<evidence type="ECO:0000256" key="1">
    <source>
        <dbReference type="SAM" id="MobiDB-lite"/>
    </source>
</evidence>
<dbReference type="PANTHER" id="PTHR28307">
    <property type="entry name" value="PROTEIN PAL1"/>
    <property type="match status" value="1"/>
</dbReference>
<feature type="compositionally biased region" description="Polar residues" evidence="1">
    <location>
        <begin position="1"/>
        <end position="30"/>
    </location>
</feature>
<organism evidence="2 3">
    <name type="scientific">Jaapia argillacea MUCL 33604</name>
    <dbReference type="NCBI Taxonomy" id="933084"/>
    <lineage>
        <taxon>Eukaryota</taxon>
        <taxon>Fungi</taxon>
        <taxon>Dikarya</taxon>
        <taxon>Basidiomycota</taxon>
        <taxon>Agaricomycotina</taxon>
        <taxon>Agaricomycetes</taxon>
        <taxon>Agaricomycetidae</taxon>
        <taxon>Jaapiales</taxon>
        <taxon>Jaapiaceae</taxon>
        <taxon>Jaapia</taxon>
    </lineage>
</organism>
<dbReference type="PANTHER" id="PTHR28307:SF2">
    <property type="entry name" value="PROTEIN PAL1"/>
    <property type="match status" value="1"/>
</dbReference>
<dbReference type="Pfam" id="PF08316">
    <property type="entry name" value="Pal1"/>
    <property type="match status" value="1"/>
</dbReference>
<reference evidence="3" key="1">
    <citation type="journal article" date="2014" name="Proc. Natl. Acad. Sci. U.S.A.">
        <title>Extensive sampling of basidiomycete genomes demonstrates inadequacy of the white-rot/brown-rot paradigm for wood decay fungi.</title>
        <authorList>
            <person name="Riley R."/>
            <person name="Salamov A.A."/>
            <person name="Brown D.W."/>
            <person name="Nagy L.G."/>
            <person name="Floudas D."/>
            <person name="Held B.W."/>
            <person name="Levasseur A."/>
            <person name="Lombard V."/>
            <person name="Morin E."/>
            <person name="Otillar R."/>
            <person name="Lindquist E.A."/>
            <person name="Sun H."/>
            <person name="LaButti K.M."/>
            <person name="Schmutz J."/>
            <person name="Jabbour D."/>
            <person name="Luo H."/>
            <person name="Baker S.E."/>
            <person name="Pisabarro A.G."/>
            <person name="Walton J.D."/>
            <person name="Blanchette R.A."/>
            <person name="Henrissat B."/>
            <person name="Martin F."/>
            <person name="Cullen D."/>
            <person name="Hibbett D.S."/>
            <person name="Grigoriev I.V."/>
        </authorList>
    </citation>
    <scope>NUCLEOTIDE SEQUENCE [LARGE SCALE GENOMIC DNA]</scope>
    <source>
        <strain evidence="3">MUCL 33604</strain>
    </source>
</reference>
<protein>
    <recommendedName>
        <fullName evidence="4">Pal1-domain-containing protein</fullName>
    </recommendedName>
</protein>
<proteinExistence type="predicted"/>
<dbReference type="EMBL" id="KL197710">
    <property type="protein sequence ID" value="KDQ63466.1"/>
    <property type="molecule type" value="Genomic_DNA"/>
</dbReference>
<dbReference type="HOGENOM" id="CLU_681621_0_0_1"/>
<feature type="compositionally biased region" description="Low complexity" evidence="1">
    <location>
        <begin position="233"/>
        <end position="245"/>
    </location>
</feature>
<feature type="region of interest" description="Disordered" evidence="1">
    <location>
        <begin position="165"/>
        <end position="428"/>
    </location>
</feature>
<evidence type="ECO:0008006" key="4">
    <source>
        <dbReference type="Google" id="ProtNLM"/>
    </source>
</evidence>
<dbReference type="InterPro" id="IPR013226">
    <property type="entry name" value="Pal1"/>
</dbReference>
<sequence>MGRSQTTLPPAQPTTRPANTSKRSQSQDSVPTAADKSKGKPRKKSSAHADVIDRLDYSGVGGPMFHHDGPFDACAPSRNRHKTQAPMAAWVPQPVGGPPPAQKEDTFTPGSYDSPYPSARAYKNAFSYETYEPPKKKVDVIAEAWGMHEPEPFEDFSAGGGYGYDKSAPNSIYNGKEKNGHAPAMPVGGKKPRDMRQAYRDRDHLDAEIQESPRRPPNVQKRSNLPPPQPIFVPDAADYAVAAPGPGEPESPQSAPAHTGAMNIPKRSKSLMQRIRKMRDAPNVPVGYEEFPNGEQSPTSSNEDSGRSRGQVQVGSAPNPRPTHRSQNSFLGRFGRPGAAKENANPNASGGREAIVETPEPYAYADVPALPSRSQGKDKSLPATPGRTFDRSHSGSGGSGEDNAGTSSLGRKTSLLKKFKGAVMPPGK</sequence>
<feature type="compositionally biased region" description="Basic and acidic residues" evidence="1">
    <location>
        <begin position="191"/>
        <end position="214"/>
    </location>
</feature>
<evidence type="ECO:0000313" key="2">
    <source>
        <dbReference type="EMBL" id="KDQ63466.1"/>
    </source>
</evidence>